<evidence type="ECO:0000313" key="1">
    <source>
        <dbReference type="EMBL" id="GJT90668.1"/>
    </source>
</evidence>
<sequence length="386" mass="42513">MDVVVSDSQWAQTAGAGTLCVFEGQTLEALALCSARVLAVPTMREEGLSAAFWVDRFMDWLGMNRLRCGHCEGEEWRRDASCLSVCEREFVRRERVPVLVACGSQRKEGERGAGSTSIESWGVRCKERRTGWGAVERCVRSGVMESARSESGEDGGGQACWGVKVRGLGGAEGGWLCFRRCVFEKSHALKVLVRRARFWVWDWWEKRDALVERNGVRACASVGAWDWVCGGIVLCGGSGGVESDGVVDVVRKSWRREREGGRGGEWVVAGVAREEMGDGGRVERERLDGGGRWCEREEGSGSLWKRGRAAGGQSGERGWEERAVVVGAREREGLMELCGVSVWVWGAGGVCVWCAFGDERLCWAVREMVVSEKRETGEGGWEKGRG</sequence>
<reference evidence="1" key="2">
    <citation type="submission" date="2022-01" db="EMBL/GenBank/DDBJ databases">
        <authorList>
            <person name="Yamashiro T."/>
            <person name="Shiraishi A."/>
            <person name="Satake H."/>
            <person name="Nakayama K."/>
        </authorList>
    </citation>
    <scope>NUCLEOTIDE SEQUENCE</scope>
</reference>
<dbReference type="Proteomes" id="UP001151760">
    <property type="component" value="Unassembled WGS sequence"/>
</dbReference>
<organism evidence="1 2">
    <name type="scientific">Tanacetum coccineum</name>
    <dbReference type="NCBI Taxonomy" id="301880"/>
    <lineage>
        <taxon>Eukaryota</taxon>
        <taxon>Viridiplantae</taxon>
        <taxon>Streptophyta</taxon>
        <taxon>Embryophyta</taxon>
        <taxon>Tracheophyta</taxon>
        <taxon>Spermatophyta</taxon>
        <taxon>Magnoliopsida</taxon>
        <taxon>eudicotyledons</taxon>
        <taxon>Gunneridae</taxon>
        <taxon>Pentapetalae</taxon>
        <taxon>asterids</taxon>
        <taxon>campanulids</taxon>
        <taxon>Asterales</taxon>
        <taxon>Asteraceae</taxon>
        <taxon>Asteroideae</taxon>
        <taxon>Anthemideae</taxon>
        <taxon>Anthemidinae</taxon>
        <taxon>Tanacetum</taxon>
    </lineage>
</organism>
<comment type="caution">
    <text evidence="1">The sequence shown here is derived from an EMBL/GenBank/DDBJ whole genome shotgun (WGS) entry which is preliminary data.</text>
</comment>
<keyword evidence="2" id="KW-1185">Reference proteome</keyword>
<gene>
    <name evidence="1" type="ORF">Tco_1079513</name>
</gene>
<proteinExistence type="predicted"/>
<accession>A0ABQ5HU27</accession>
<protein>
    <submittedName>
        <fullName evidence="1">Uncharacterized protein</fullName>
    </submittedName>
</protein>
<dbReference type="EMBL" id="BQNB010019943">
    <property type="protein sequence ID" value="GJT90668.1"/>
    <property type="molecule type" value="Genomic_DNA"/>
</dbReference>
<reference evidence="1" key="1">
    <citation type="journal article" date="2022" name="Int. J. Mol. Sci.">
        <title>Draft Genome of Tanacetum Coccineum: Genomic Comparison of Closely Related Tanacetum-Family Plants.</title>
        <authorList>
            <person name="Yamashiro T."/>
            <person name="Shiraishi A."/>
            <person name="Nakayama K."/>
            <person name="Satake H."/>
        </authorList>
    </citation>
    <scope>NUCLEOTIDE SEQUENCE</scope>
</reference>
<name>A0ABQ5HU27_9ASTR</name>
<evidence type="ECO:0000313" key="2">
    <source>
        <dbReference type="Proteomes" id="UP001151760"/>
    </source>
</evidence>